<keyword evidence="3" id="KW-1185">Reference proteome</keyword>
<dbReference type="PANTHER" id="PTHR34547">
    <property type="entry name" value="YACP-LIKE NYN DOMAIN PROTEIN"/>
    <property type="match status" value="1"/>
</dbReference>
<accession>A0A7N0ZWW1</accession>
<evidence type="ECO:0000313" key="3">
    <source>
        <dbReference type="Proteomes" id="UP000594263"/>
    </source>
</evidence>
<evidence type="ECO:0000313" key="2">
    <source>
        <dbReference type="EnsemblPlants" id="Kaladp0047s0192.1.v1.1"/>
    </source>
</evidence>
<dbReference type="PANTHER" id="PTHR34547:SF1">
    <property type="entry name" value="YACP-LIKE NYN DOMAIN PROTEIN"/>
    <property type="match status" value="1"/>
</dbReference>
<dbReference type="InterPro" id="IPR010298">
    <property type="entry name" value="YacP-like"/>
</dbReference>
<protein>
    <recommendedName>
        <fullName evidence="4">YacP-like NYN domain protein</fullName>
    </recommendedName>
</protein>
<sequence length="282" mass="31638">MNIILFQPSFALNSNIVAKSKNSSGLPSSKGLETTPPRITSNVKQNLQFLKLWKDFQKRNSSTPKPATSYRRKKVEKDDLPEDVEPYRDPTMALYNTHQGMDIAVPVLLVDGYNVCGHWLKLKKYFINGRLDVSRQKLIDELVTFSALREVKVVVVFDAMMSGLPTHKETFAGVDVIFSGETCADSWIEKEVVALREDGCPKVWVVTSDRCQQHAAHGAGAYVWSSKALVSEIKASQKEVQMMLQEHRSTSMQGKLLKHNLDSEVVDALKNLRSKLSGNELT</sequence>
<evidence type="ECO:0000256" key="1">
    <source>
        <dbReference type="SAM" id="MobiDB-lite"/>
    </source>
</evidence>
<dbReference type="Pfam" id="PF05991">
    <property type="entry name" value="NYN_YacP"/>
    <property type="match status" value="1"/>
</dbReference>
<evidence type="ECO:0008006" key="4">
    <source>
        <dbReference type="Google" id="ProtNLM"/>
    </source>
</evidence>
<dbReference type="OMA" id="DRCQQHA"/>
<dbReference type="AlphaFoldDB" id="A0A7N0ZWW1"/>
<dbReference type="EnsemblPlants" id="Kaladp0047s0192.1.v1.1">
    <property type="protein sequence ID" value="Kaladp0047s0192.1.v1.1"/>
    <property type="gene ID" value="Kaladp0047s0192.v1.1"/>
</dbReference>
<name>A0A7N0ZWW1_KALFE</name>
<dbReference type="Gramene" id="Kaladp0047s0192.1.v1.1">
    <property type="protein sequence ID" value="Kaladp0047s0192.1.v1.1"/>
    <property type="gene ID" value="Kaladp0047s0192.v1.1"/>
</dbReference>
<proteinExistence type="predicted"/>
<organism evidence="2 3">
    <name type="scientific">Kalanchoe fedtschenkoi</name>
    <name type="common">Lavender scallops</name>
    <name type="synonym">South American air plant</name>
    <dbReference type="NCBI Taxonomy" id="63787"/>
    <lineage>
        <taxon>Eukaryota</taxon>
        <taxon>Viridiplantae</taxon>
        <taxon>Streptophyta</taxon>
        <taxon>Embryophyta</taxon>
        <taxon>Tracheophyta</taxon>
        <taxon>Spermatophyta</taxon>
        <taxon>Magnoliopsida</taxon>
        <taxon>eudicotyledons</taxon>
        <taxon>Gunneridae</taxon>
        <taxon>Pentapetalae</taxon>
        <taxon>Saxifragales</taxon>
        <taxon>Crassulaceae</taxon>
        <taxon>Kalanchoe</taxon>
    </lineage>
</organism>
<reference evidence="2" key="1">
    <citation type="submission" date="2021-01" db="UniProtKB">
        <authorList>
            <consortium name="EnsemblPlants"/>
        </authorList>
    </citation>
    <scope>IDENTIFICATION</scope>
</reference>
<feature type="region of interest" description="Disordered" evidence="1">
    <location>
        <begin position="59"/>
        <end position="82"/>
    </location>
</feature>
<dbReference type="CDD" id="cd10912">
    <property type="entry name" value="PIN_YacP-like"/>
    <property type="match status" value="1"/>
</dbReference>
<dbReference type="Proteomes" id="UP000594263">
    <property type="component" value="Unplaced"/>
</dbReference>